<dbReference type="EMBL" id="JH000047">
    <property type="protein sequence ID" value="EGV96302.1"/>
    <property type="molecule type" value="Genomic_DNA"/>
</dbReference>
<dbReference type="InParanoid" id="G3GW44"/>
<organism evidence="1 2">
    <name type="scientific">Cricetulus griseus</name>
    <name type="common">Chinese hamster</name>
    <name type="synonym">Cricetulus barabensis griseus</name>
    <dbReference type="NCBI Taxonomy" id="10029"/>
    <lineage>
        <taxon>Eukaryota</taxon>
        <taxon>Metazoa</taxon>
        <taxon>Chordata</taxon>
        <taxon>Craniata</taxon>
        <taxon>Vertebrata</taxon>
        <taxon>Euteleostomi</taxon>
        <taxon>Mammalia</taxon>
        <taxon>Eutheria</taxon>
        <taxon>Euarchontoglires</taxon>
        <taxon>Glires</taxon>
        <taxon>Rodentia</taxon>
        <taxon>Myomorpha</taxon>
        <taxon>Muroidea</taxon>
        <taxon>Cricetidae</taxon>
        <taxon>Cricetinae</taxon>
        <taxon>Cricetulus</taxon>
    </lineage>
</organism>
<dbReference type="AlphaFoldDB" id="G3GW44"/>
<evidence type="ECO:0000313" key="1">
    <source>
        <dbReference type="EMBL" id="EGV96302.1"/>
    </source>
</evidence>
<proteinExistence type="predicted"/>
<reference evidence="2" key="1">
    <citation type="journal article" date="2011" name="Nat. Biotechnol.">
        <title>The genomic sequence of the Chinese hamster ovary (CHO)-K1 cell line.</title>
        <authorList>
            <person name="Xu X."/>
            <person name="Nagarajan H."/>
            <person name="Lewis N.E."/>
            <person name="Pan S."/>
            <person name="Cai Z."/>
            <person name="Liu X."/>
            <person name="Chen W."/>
            <person name="Xie M."/>
            <person name="Wang W."/>
            <person name="Hammond S."/>
            <person name="Andersen M.R."/>
            <person name="Neff N."/>
            <person name="Passarelli B."/>
            <person name="Koh W."/>
            <person name="Fan H.C."/>
            <person name="Wang J."/>
            <person name="Gui Y."/>
            <person name="Lee K.H."/>
            <person name="Betenbaugh M.J."/>
            <person name="Quake S.R."/>
            <person name="Famili I."/>
            <person name="Palsson B.O."/>
            <person name="Wang J."/>
        </authorList>
    </citation>
    <scope>NUCLEOTIDE SEQUENCE [LARGE SCALE GENOMIC DNA]</scope>
    <source>
        <strain evidence="2">CHO K1 cell line</strain>
    </source>
</reference>
<dbReference type="Proteomes" id="UP000001075">
    <property type="component" value="Unassembled WGS sequence"/>
</dbReference>
<evidence type="ECO:0000313" key="2">
    <source>
        <dbReference type="Proteomes" id="UP000001075"/>
    </source>
</evidence>
<protein>
    <submittedName>
        <fullName evidence="1">Uncharacterized protein</fullName>
    </submittedName>
</protein>
<name>G3GW44_CRIGR</name>
<sequence length="57" mass="6399">MARPSFPPKNVTPKQSYLLEMGSLNTTITCILMGNINLEFLKSLGFANNENLLRGWL</sequence>
<accession>G3GW44</accession>
<gene>
    <name evidence="1" type="ORF">I79_001960</name>
</gene>